<dbReference type="SUPFAM" id="SSF56219">
    <property type="entry name" value="DNase I-like"/>
    <property type="match status" value="1"/>
</dbReference>
<dbReference type="EMBL" id="WJQU01000003">
    <property type="protein sequence ID" value="KAJ6637015.1"/>
    <property type="molecule type" value="Genomic_DNA"/>
</dbReference>
<feature type="domain" description="Endonuclease/exonuclease/phosphatase" evidence="1">
    <location>
        <begin position="105"/>
        <end position="222"/>
    </location>
</feature>
<sequence>MPSAQVTPNKKYSDWFKSTNRNAVDDLPNDDLLPSELLTEMMLEIFQGPRACRTRLDQIQTVASVVLKGVAIAVNASLRHKNVPSPPTKVIESVAISVDTPGGEIVFISVYFPGLNVTSHVLDQYKKDIRLLTSIKAPYYICGDLNSRYRMWNNLSGNAAGFVLYQEMSRRPFNVLHSATPTYYPSQRDRNPSNIDIVLSNDLLAIEPVLTSGELMSDHRAIEFTIQVEHIDDNINRLVPLNSTEDINATIDHVTKVIRHAMDIAIPRKKSKPKFLRLNPEIIDLIKAKNRLSRKWQRTGDVNFLRSCSSMIKLIKKKIKILRNTNWSSKLKNLDFASKKFWQTTKLQKNKSFELPPLKGNDGMIAYTNQQKSEALASTFHKSHTLTLGFGAQRTEKLVASSILH</sequence>
<keyword evidence="3" id="KW-1185">Reference proteome</keyword>
<dbReference type="PANTHER" id="PTHR33273:SF4">
    <property type="entry name" value="ENDONUCLEASE_EXONUCLEASE_PHOSPHATASE DOMAIN-CONTAINING PROTEIN"/>
    <property type="match status" value="1"/>
</dbReference>
<dbReference type="PANTHER" id="PTHR33273">
    <property type="entry name" value="DOMAIN-CONTAINING PROTEIN, PUTATIVE-RELATED"/>
    <property type="match status" value="1"/>
</dbReference>
<evidence type="ECO:0000259" key="1">
    <source>
        <dbReference type="Pfam" id="PF14529"/>
    </source>
</evidence>
<reference evidence="2" key="1">
    <citation type="submission" date="2022-07" db="EMBL/GenBank/DDBJ databases">
        <authorList>
            <person name="Trinca V."/>
            <person name="Uliana J.V.C."/>
            <person name="Torres T.T."/>
            <person name="Ward R.J."/>
            <person name="Monesi N."/>
        </authorList>
    </citation>
    <scope>NUCLEOTIDE SEQUENCE</scope>
    <source>
        <strain evidence="2">HSMRA1968</strain>
        <tissue evidence="2">Whole embryos</tissue>
    </source>
</reference>
<dbReference type="InterPro" id="IPR005135">
    <property type="entry name" value="Endo/exonuclease/phosphatase"/>
</dbReference>
<dbReference type="InterPro" id="IPR036691">
    <property type="entry name" value="Endo/exonu/phosph_ase_sf"/>
</dbReference>
<comment type="caution">
    <text evidence="2">The sequence shown here is derived from an EMBL/GenBank/DDBJ whole genome shotgun (WGS) entry which is preliminary data.</text>
</comment>
<accession>A0A9Q0MS33</accession>
<dbReference type="Proteomes" id="UP001151699">
    <property type="component" value="Chromosome X"/>
</dbReference>
<keyword evidence="2" id="KW-0548">Nucleotidyltransferase</keyword>
<evidence type="ECO:0000313" key="3">
    <source>
        <dbReference type="Proteomes" id="UP001151699"/>
    </source>
</evidence>
<gene>
    <name evidence="2" type="primary">jockey\pol</name>
    <name evidence="2" type="ORF">Bhyg_09741</name>
</gene>
<dbReference type="Gene3D" id="3.60.10.10">
    <property type="entry name" value="Endonuclease/exonuclease/phosphatase"/>
    <property type="match status" value="1"/>
</dbReference>
<dbReference type="OrthoDB" id="7791090at2759"/>
<name>A0A9Q0MS33_9DIPT</name>
<protein>
    <submittedName>
        <fullName evidence="2">RNA-directed DNA polymerase from mobile element jockey</fullName>
    </submittedName>
</protein>
<proteinExistence type="predicted"/>
<keyword evidence="2" id="KW-0808">Transferase</keyword>
<evidence type="ECO:0000313" key="2">
    <source>
        <dbReference type="EMBL" id="KAJ6637015.1"/>
    </source>
</evidence>
<organism evidence="2 3">
    <name type="scientific">Pseudolycoriella hygida</name>
    <dbReference type="NCBI Taxonomy" id="35572"/>
    <lineage>
        <taxon>Eukaryota</taxon>
        <taxon>Metazoa</taxon>
        <taxon>Ecdysozoa</taxon>
        <taxon>Arthropoda</taxon>
        <taxon>Hexapoda</taxon>
        <taxon>Insecta</taxon>
        <taxon>Pterygota</taxon>
        <taxon>Neoptera</taxon>
        <taxon>Endopterygota</taxon>
        <taxon>Diptera</taxon>
        <taxon>Nematocera</taxon>
        <taxon>Sciaroidea</taxon>
        <taxon>Sciaridae</taxon>
        <taxon>Pseudolycoriella</taxon>
    </lineage>
</organism>
<dbReference type="AlphaFoldDB" id="A0A9Q0MS33"/>
<dbReference type="Pfam" id="PF14529">
    <property type="entry name" value="Exo_endo_phos_2"/>
    <property type="match status" value="1"/>
</dbReference>
<keyword evidence="2" id="KW-0695">RNA-directed DNA polymerase</keyword>
<dbReference type="GO" id="GO:0003964">
    <property type="term" value="F:RNA-directed DNA polymerase activity"/>
    <property type="evidence" value="ECO:0007669"/>
    <property type="project" value="UniProtKB-KW"/>
</dbReference>